<dbReference type="GO" id="GO:0080156">
    <property type="term" value="P:mitochondrial mRNA modification"/>
    <property type="evidence" value="ECO:0007669"/>
    <property type="project" value="TreeGrafter"/>
</dbReference>
<keyword evidence="1" id="KW-0809">Transit peptide</keyword>
<name>A0A5J5C1J0_9ASTE</name>
<evidence type="ECO:0000313" key="5">
    <source>
        <dbReference type="Proteomes" id="UP000325577"/>
    </source>
</evidence>
<dbReference type="GO" id="GO:0016554">
    <property type="term" value="P:cytidine to uridine editing"/>
    <property type="evidence" value="ECO:0007669"/>
    <property type="project" value="InterPro"/>
</dbReference>
<dbReference type="OrthoDB" id="1913091at2759"/>
<organism evidence="4 5">
    <name type="scientific">Nyssa sinensis</name>
    <dbReference type="NCBI Taxonomy" id="561372"/>
    <lineage>
        <taxon>Eukaryota</taxon>
        <taxon>Viridiplantae</taxon>
        <taxon>Streptophyta</taxon>
        <taxon>Embryophyta</taxon>
        <taxon>Tracheophyta</taxon>
        <taxon>Spermatophyta</taxon>
        <taxon>Magnoliopsida</taxon>
        <taxon>eudicotyledons</taxon>
        <taxon>Gunneridae</taxon>
        <taxon>Pentapetalae</taxon>
        <taxon>asterids</taxon>
        <taxon>Cornales</taxon>
        <taxon>Nyssaceae</taxon>
        <taxon>Nyssa</taxon>
    </lineage>
</organism>
<feature type="chain" id="PRO_5023805834" description="MORF/ORRM1/DAG-like MORF domain-containing protein" evidence="2">
    <location>
        <begin position="24"/>
        <end position="138"/>
    </location>
</feature>
<dbReference type="Pfam" id="PF21864">
    <property type="entry name" value="MORF_dom"/>
    <property type="match status" value="1"/>
</dbReference>
<evidence type="ECO:0000259" key="3">
    <source>
        <dbReference type="Pfam" id="PF21864"/>
    </source>
</evidence>
<reference evidence="4 5" key="1">
    <citation type="submission" date="2019-09" db="EMBL/GenBank/DDBJ databases">
        <title>A chromosome-level genome assembly of the Chinese tupelo Nyssa sinensis.</title>
        <authorList>
            <person name="Yang X."/>
            <person name="Kang M."/>
            <person name="Yang Y."/>
            <person name="Xiong H."/>
            <person name="Wang M."/>
            <person name="Zhang Z."/>
            <person name="Wang Z."/>
            <person name="Wu H."/>
            <person name="Ma T."/>
            <person name="Liu J."/>
            <person name="Xi Z."/>
        </authorList>
    </citation>
    <scope>NUCLEOTIDE SEQUENCE [LARGE SCALE GENOMIC DNA]</scope>
    <source>
        <strain evidence="4">J267</strain>
        <tissue evidence="4">Leaf</tissue>
    </source>
</reference>
<proteinExistence type="predicted"/>
<protein>
    <recommendedName>
        <fullName evidence="3">MORF/ORRM1/DAG-like MORF domain-containing protein</fullName>
    </recommendedName>
</protein>
<dbReference type="InterPro" id="IPR054059">
    <property type="entry name" value="MORF/ORRM1/DAG-like_MORF"/>
</dbReference>
<accession>A0A5J5C1J0</accession>
<feature type="domain" description="MORF/ORRM1/DAG-like MORF" evidence="3">
    <location>
        <begin position="22"/>
        <end position="98"/>
    </location>
</feature>
<dbReference type="PANTHER" id="PTHR31346">
    <property type="entry name" value="MULTIPLE ORGANELLAR RNA EDITING FACTOR 2, CHLOROPLASTIC-RELATED-RELATED"/>
    <property type="match status" value="1"/>
</dbReference>
<dbReference type="AlphaFoldDB" id="A0A5J5C1J0"/>
<evidence type="ECO:0000256" key="1">
    <source>
        <dbReference type="ARBA" id="ARBA00022946"/>
    </source>
</evidence>
<keyword evidence="5" id="KW-1185">Reference proteome</keyword>
<feature type="signal peptide" evidence="2">
    <location>
        <begin position="1"/>
        <end position="23"/>
    </location>
</feature>
<gene>
    <name evidence="4" type="ORF">F0562_004201</name>
</gene>
<keyword evidence="2" id="KW-0732">Signal</keyword>
<evidence type="ECO:0000256" key="2">
    <source>
        <dbReference type="SAM" id="SignalP"/>
    </source>
</evidence>
<dbReference type="PANTHER" id="PTHR31346:SF12">
    <property type="entry name" value="MULTIPLE ORGANELLAR RNA EDITING FACTOR 7, MITOCHONDRIAL"/>
    <property type="match status" value="1"/>
</dbReference>
<dbReference type="GO" id="GO:0005739">
    <property type="term" value="C:mitochondrion"/>
    <property type="evidence" value="ECO:0007669"/>
    <property type="project" value="TreeGrafter"/>
</dbReference>
<dbReference type="EMBL" id="CM018032">
    <property type="protein sequence ID" value="KAA8547772.1"/>
    <property type="molecule type" value="Genomic_DNA"/>
</dbReference>
<dbReference type="Proteomes" id="UP000325577">
    <property type="component" value="Linkage Group LG1"/>
</dbReference>
<dbReference type="InterPro" id="IPR039206">
    <property type="entry name" value="MORF/ORRM1/DAG-like"/>
</dbReference>
<sequence length="138" mass="16131">MVAITTTGSWLWSLLMVTHYGTEIVHQYIKTLTVALGSEEEAQKSIYSVSTKYYYAFGCRIPENVTQKIKSLPHVRWVLPDSYLCPRRSGKDEYGGEPFVDGEVVPYDEMYHADWLRDQNDDNYQKITRSRKARRKEK</sequence>
<evidence type="ECO:0000313" key="4">
    <source>
        <dbReference type="EMBL" id="KAA8547772.1"/>
    </source>
</evidence>